<dbReference type="EMBL" id="JAUUTY010000004">
    <property type="protein sequence ID" value="KAK1648797.1"/>
    <property type="molecule type" value="Genomic_DNA"/>
</dbReference>
<gene>
    <name evidence="1" type="ORF">QYE76_066602</name>
</gene>
<dbReference type="AlphaFoldDB" id="A0AAD8WC93"/>
<proteinExistence type="predicted"/>
<protein>
    <submittedName>
        <fullName evidence="1">Uncharacterized protein</fullName>
    </submittedName>
</protein>
<accession>A0AAD8WC93</accession>
<comment type="caution">
    <text evidence="1">The sequence shown here is derived from an EMBL/GenBank/DDBJ whole genome shotgun (WGS) entry which is preliminary data.</text>
</comment>
<keyword evidence="2" id="KW-1185">Reference proteome</keyword>
<evidence type="ECO:0000313" key="1">
    <source>
        <dbReference type="EMBL" id="KAK1648797.1"/>
    </source>
</evidence>
<evidence type="ECO:0000313" key="2">
    <source>
        <dbReference type="Proteomes" id="UP001231189"/>
    </source>
</evidence>
<name>A0AAD8WC93_LOLMU</name>
<reference evidence="1" key="1">
    <citation type="submission" date="2023-07" db="EMBL/GenBank/DDBJ databases">
        <title>A chromosome-level genome assembly of Lolium multiflorum.</title>
        <authorList>
            <person name="Chen Y."/>
            <person name="Copetti D."/>
            <person name="Kolliker R."/>
            <person name="Studer B."/>
        </authorList>
    </citation>
    <scope>NUCLEOTIDE SEQUENCE</scope>
    <source>
        <strain evidence="1">02402/16</strain>
        <tissue evidence="1">Leaf</tissue>
    </source>
</reference>
<dbReference type="Proteomes" id="UP001231189">
    <property type="component" value="Unassembled WGS sequence"/>
</dbReference>
<sequence length="191" mass="22317">MLRLQDNIIHLEKFLLKDKDLNYPVFTVRVTTDAGFVTDAPADLFFIAYEDIFKLFHSRRLDYNLVRLFVLNLAMKIKREGTPYVAIADLFYMRESQLALSAVRAQATLYLQKFFLDNKRKDNILLAYFPEDTYCTLISISPKYSLATYFDSGSAKRKNYARIRGVLDDALEEMPTYVVYKGRVPGVYEEW</sequence>
<organism evidence="1 2">
    <name type="scientific">Lolium multiflorum</name>
    <name type="common">Italian ryegrass</name>
    <name type="synonym">Lolium perenne subsp. multiflorum</name>
    <dbReference type="NCBI Taxonomy" id="4521"/>
    <lineage>
        <taxon>Eukaryota</taxon>
        <taxon>Viridiplantae</taxon>
        <taxon>Streptophyta</taxon>
        <taxon>Embryophyta</taxon>
        <taxon>Tracheophyta</taxon>
        <taxon>Spermatophyta</taxon>
        <taxon>Magnoliopsida</taxon>
        <taxon>Liliopsida</taxon>
        <taxon>Poales</taxon>
        <taxon>Poaceae</taxon>
        <taxon>BOP clade</taxon>
        <taxon>Pooideae</taxon>
        <taxon>Poodae</taxon>
        <taxon>Poeae</taxon>
        <taxon>Poeae Chloroplast Group 2 (Poeae type)</taxon>
        <taxon>Loliodinae</taxon>
        <taxon>Loliinae</taxon>
        <taxon>Lolium</taxon>
    </lineage>
</organism>